<gene>
    <name evidence="5" type="ORF">QYE76_013540</name>
</gene>
<dbReference type="InterPro" id="IPR001128">
    <property type="entry name" value="Cyt_P450"/>
</dbReference>
<reference evidence="5" key="1">
    <citation type="submission" date="2023-07" db="EMBL/GenBank/DDBJ databases">
        <title>A chromosome-level genome assembly of Lolium multiflorum.</title>
        <authorList>
            <person name="Chen Y."/>
            <person name="Copetti D."/>
            <person name="Kolliker R."/>
            <person name="Studer B."/>
        </authorList>
    </citation>
    <scope>NUCLEOTIDE SEQUENCE</scope>
    <source>
        <strain evidence="5">02402/16</strain>
        <tissue evidence="5">Leaf</tissue>
    </source>
</reference>
<dbReference type="GO" id="GO:0005506">
    <property type="term" value="F:iron ion binding"/>
    <property type="evidence" value="ECO:0007669"/>
    <property type="project" value="InterPro"/>
</dbReference>
<dbReference type="GO" id="GO:0020037">
    <property type="term" value="F:heme binding"/>
    <property type="evidence" value="ECO:0007669"/>
    <property type="project" value="InterPro"/>
</dbReference>
<dbReference type="Pfam" id="PF00067">
    <property type="entry name" value="p450"/>
    <property type="match status" value="1"/>
</dbReference>
<sequence>MSYMKGVQTHDVRIQVVNKAVRLANIVPCILGKTLNDVQFKGYTIPAGWGLMVCPLAVHLNPNIYLHPLIFSASKFKSVHLQVLCQKRTAYQLVAHRPVSLLAVPDPSKAAAVHI</sequence>
<dbReference type="Proteomes" id="UP001231189">
    <property type="component" value="Unassembled WGS sequence"/>
</dbReference>
<keyword evidence="2" id="KW-0479">Metal-binding</keyword>
<keyword evidence="3" id="KW-0408">Iron</keyword>
<evidence type="ECO:0000256" key="3">
    <source>
        <dbReference type="ARBA" id="ARBA00023004"/>
    </source>
</evidence>
<keyword evidence="6" id="KW-1185">Reference proteome</keyword>
<dbReference type="EMBL" id="JAUUTY010000001">
    <property type="protein sequence ID" value="KAK1696843.1"/>
    <property type="molecule type" value="Genomic_DNA"/>
</dbReference>
<dbReference type="Gene3D" id="1.10.630.10">
    <property type="entry name" value="Cytochrome P450"/>
    <property type="match status" value="1"/>
</dbReference>
<dbReference type="SUPFAM" id="SSF48264">
    <property type="entry name" value="Cytochrome P450"/>
    <property type="match status" value="1"/>
</dbReference>
<evidence type="ECO:0000256" key="4">
    <source>
        <dbReference type="ARBA" id="ARBA00029441"/>
    </source>
</evidence>
<comment type="pathway">
    <text evidence="1">Hormone biosynthesis.</text>
</comment>
<comment type="pathway">
    <text evidence="4">Plant hormone biosynthesis.</text>
</comment>
<dbReference type="PANTHER" id="PTHR24286:SF65">
    <property type="entry name" value="OS04G0570600 PROTEIN"/>
    <property type="match status" value="1"/>
</dbReference>
<dbReference type="GO" id="GO:0016705">
    <property type="term" value="F:oxidoreductase activity, acting on paired donors, with incorporation or reduction of molecular oxygen"/>
    <property type="evidence" value="ECO:0007669"/>
    <property type="project" value="InterPro"/>
</dbReference>
<proteinExistence type="predicted"/>
<organism evidence="5 6">
    <name type="scientific">Lolium multiflorum</name>
    <name type="common">Italian ryegrass</name>
    <name type="synonym">Lolium perenne subsp. multiflorum</name>
    <dbReference type="NCBI Taxonomy" id="4521"/>
    <lineage>
        <taxon>Eukaryota</taxon>
        <taxon>Viridiplantae</taxon>
        <taxon>Streptophyta</taxon>
        <taxon>Embryophyta</taxon>
        <taxon>Tracheophyta</taxon>
        <taxon>Spermatophyta</taxon>
        <taxon>Magnoliopsida</taxon>
        <taxon>Liliopsida</taxon>
        <taxon>Poales</taxon>
        <taxon>Poaceae</taxon>
        <taxon>BOP clade</taxon>
        <taxon>Pooideae</taxon>
        <taxon>Poodae</taxon>
        <taxon>Poeae</taxon>
        <taxon>Poeae Chloroplast Group 2 (Poeae type)</taxon>
        <taxon>Loliodinae</taxon>
        <taxon>Loliinae</taxon>
        <taxon>Lolium</taxon>
    </lineage>
</organism>
<comment type="caution">
    <text evidence="5">The sequence shown here is derived from an EMBL/GenBank/DDBJ whole genome shotgun (WGS) entry which is preliminary data.</text>
</comment>
<dbReference type="GO" id="GO:0010268">
    <property type="term" value="P:brassinosteroid homeostasis"/>
    <property type="evidence" value="ECO:0007669"/>
    <property type="project" value="TreeGrafter"/>
</dbReference>
<name>A0AAD8X4N3_LOLMU</name>
<dbReference type="GO" id="GO:0016125">
    <property type="term" value="P:sterol metabolic process"/>
    <property type="evidence" value="ECO:0007669"/>
    <property type="project" value="TreeGrafter"/>
</dbReference>
<dbReference type="PANTHER" id="PTHR24286">
    <property type="entry name" value="CYTOCHROME P450 26"/>
    <property type="match status" value="1"/>
</dbReference>
<evidence type="ECO:0000313" key="5">
    <source>
        <dbReference type="EMBL" id="KAK1696843.1"/>
    </source>
</evidence>
<evidence type="ECO:0000256" key="1">
    <source>
        <dbReference type="ARBA" id="ARBA00004972"/>
    </source>
</evidence>
<evidence type="ECO:0000256" key="2">
    <source>
        <dbReference type="ARBA" id="ARBA00022723"/>
    </source>
</evidence>
<dbReference type="GO" id="GO:0004497">
    <property type="term" value="F:monooxygenase activity"/>
    <property type="evidence" value="ECO:0007669"/>
    <property type="project" value="InterPro"/>
</dbReference>
<accession>A0AAD8X4N3</accession>
<protein>
    <submittedName>
        <fullName evidence="5">Uncharacterized protein</fullName>
    </submittedName>
</protein>
<evidence type="ECO:0000313" key="6">
    <source>
        <dbReference type="Proteomes" id="UP001231189"/>
    </source>
</evidence>
<dbReference type="GO" id="GO:0016132">
    <property type="term" value="P:brassinosteroid biosynthetic process"/>
    <property type="evidence" value="ECO:0007669"/>
    <property type="project" value="TreeGrafter"/>
</dbReference>
<dbReference type="AlphaFoldDB" id="A0AAD8X4N3"/>
<dbReference type="InterPro" id="IPR036396">
    <property type="entry name" value="Cyt_P450_sf"/>
</dbReference>